<reference evidence="1 2" key="1">
    <citation type="submission" date="2018-08" db="EMBL/GenBank/DDBJ databases">
        <title>Genomic Encyclopedia of Type Strains, Phase IV (KMG-IV): sequencing the most valuable type-strain genomes for metagenomic binning, comparative biology and taxonomic classification.</title>
        <authorList>
            <person name="Goeker M."/>
        </authorList>
    </citation>
    <scope>NUCLEOTIDE SEQUENCE [LARGE SCALE GENOMIC DNA]</scope>
    <source>
        <strain evidence="1 2">DSM 18841</strain>
    </source>
</reference>
<sequence>MNKLLRFLSVLFVTVVYFSAISYTQKNQSFSKVFESDNSSHEKYVQKLSPKALYHTSESENLSNYLNNLPTTNVKNSFSGFGITLKSIELFFNRKYLQYTLLSRSILINHRKSDLIFPFHYHW</sequence>
<evidence type="ECO:0000313" key="2">
    <source>
        <dbReference type="Proteomes" id="UP000256884"/>
    </source>
</evidence>
<accession>A0A3E0I1A1</accession>
<comment type="caution">
    <text evidence="1">The sequence shown here is derived from an EMBL/GenBank/DDBJ whole genome shotgun (WGS) entry which is preliminary data.</text>
</comment>
<dbReference type="Proteomes" id="UP000256884">
    <property type="component" value="Unassembled WGS sequence"/>
</dbReference>
<name>A0A3E0I1A1_9FLAO</name>
<evidence type="ECO:0000313" key="1">
    <source>
        <dbReference type="EMBL" id="REH52497.1"/>
    </source>
</evidence>
<dbReference type="EMBL" id="QUNS01000003">
    <property type="protein sequence ID" value="REH52497.1"/>
    <property type="molecule type" value="Genomic_DNA"/>
</dbReference>
<proteinExistence type="predicted"/>
<dbReference type="RefSeq" id="WP_115900842.1">
    <property type="nucleotide sequence ID" value="NZ_QUNS01000003.1"/>
</dbReference>
<gene>
    <name evidence="1" type="ORF">C7448_103232</name>
</gene>
<organism evidence="1 2">
    <name type="scientific">Tenacibaculum gallaicum</name>
    <dbReference type="NCBI Taxonomy" id="561505"/>
    <lineage>
        <taxon>Bacteria</taxon>
        <taxon>Pseudomonadati</taxon>
        <taxon>Bacteroidota</taxon>
        <taxon>Flavobacteriia</taxon>
        <taxon>Flavobacteriales</taxon>
        <taxon>Flavobacteriaceae</taxon>
        <taxon>Tenacibaculum</taxon>
    </lineage>
</organism>
<dbReference type="AlphaFoldDB" id="A0A3E0I1A1"/>
<protein>
    <submittedName>
        <fullName evidence="1">Uncharacterized protein</fullName>
    </submittedName>
</protein>
<keyword evidence="2" id="KW-1185">Reference proteome</keyword>
<dbReference type="OrthoDB" id="982927at2"/>